<keyword evidence="2" id="KW-1185">Reference proteome</keyword>
<comment type="caution">
    <text evidence="1">The sequence shown here is derived from an EMBL/GenBank/DDBJ whole genome shotgun (WGS) entry which is preliminary data.</text>
</comment>
<evidence type="ECO:0000313" key="1">
    <source>
        <dbReference type="EMBL" id="PNF19825.1"/>
    </source>
</evidence>
<reference evidence="1 2" key="1">
    <citation type="submission" date="2017-12" db="EMBL/GenBank/DDBJ databases">
        <title>Hemimetabolous genomes reveal molecular basis of termite eusociality.</title>
        <authorList>
            <person name="Harrison M.C."/>
            <person name="Jongepier E."/>
            <person name="Robertson H.M."/>
            <person name="Arning N."/>
            <person name="Bitard-Feildel T."/>
            <person name="Chao H."/>
            <person name="Childers C.P."/>
            <person name="Dinh H."/>
            <person name="Doddapaneni H."/>
            <person name="Dugan S."/>
            <person name="Gowin J."/>
            <person name="Greiner C."/>
            <person name="Han Y."/>
            <person name="Hu H."/>
            <person name="Hughes D.S.T."/>
            <person name="Huylmans A.-K."/>
            <person name="Kemena C."/>
            <person name="Kremer L.P.M."/>
            <person name="Lee S.L."/>
            <person name="Lopez-Ezquerra A."/>
            <person name="Mallet L."/>
            <person name="Monroy-Kuhn J.M."/>
            <person name="Moser A."/>
            <person name="Murali S.C."/>
            <person name="Muzny D.M."/>
            <person name="Otani S."/>
            <person name="Piulachs M.-D."/>
            <person name="Poelchau M."/>
            <person name="Qu J."/>
            <person name="Schaub F."/>
            <person name="Wada-Katsumata A."/>
            <person name="Worley K.C."/>
            <person name="Xie Q."/>
            <person name="Ylla G."/>
            <person name="Poulsen M."/>
            <person name="Gibbs R.A."/>
            <person name="Schal C."/>
            <person name="Richards S."/>
            <person name="Belles X."/>
            <person name="Korb J."/>
            <person name="Bornberg-Bauer E."/>
        </authorList>
    </citation>
    <scope>NUCLEOTIDE SEQUENCE [LARGE SCALE GENOMIC DNA]</scope>
    <source>
        <tissue evidence="1">Whole body</tissue>
    </source>
</reference>
<accession>A0A2J7PU04</accession>
<dbReference type="AlphaFoldDB" id="A0A2J7PU04"/>
<sequence>MSVVKNSDCYVTNSDVHTRNTRFNHDLHLQVVNLTIFQKGEWYSGIKLYNHLPPELKQLSYDIPGFKVVFKKFLITNSFYTAEEYYCWNKH</sequence>
<protein>
    <submittedName>
        <fullName evidence="1">Uncharacterized protein</fullName>
    </submittedName>
</protein>
<organism evidence="1 2">
    <name type="scientific">Cryptotermes secundus</name>
    <dbReference type="NCBI Taxonomy" id="105785"/>
    <lineage>
        <taxon>Eukaryota</taxon>
        <taxon>Metazoa</taxon>
        <taxon>Ecdysozoa</taxon>
        <taxon>Arthropoda</taxon>
        <taxon>Hexapoda</taxon>
        <taxon>Insecta</taxon>
        <taxon>Pterygota</taxon>
        <taxon>Neoptera</taxon>
        <taxon>Polyneoptera</taxon>
        <taxon>Dictyoptera</taxon>
        <taxon>Blattodea</taxon>
        <taxon>Blattoidea</taxon>
        <taxon>Termitoidae</taxon>
        <taxon>Kalotermitidae</taxon>
        <taxon>Cryptotermitinae</taxon>
        <taxon>Cryptotermes</taxon>
    </lineage>
</organism>
<proteinExistence type="predicted"/>
<dbReference type="InParanoid" id="A0A2J7PU04"/>
<dbReference type="Proteomes" id="UP000235965">
    <property type="component" value="Unassembled WGS sequence"/>
</dbReference>
<dbReference type="EMBL" id="NEVH01021210">
    <property type="protein sequence ID" value="PNF19825.1"/>
    <property type="molecule type" value="Genomic_DNA"/>
</dbReference>
<gene>
    <name evidence="1" type="ORF">B7P43_G14025</name>
</gene>
<name>A0A2J7PU04_9NEOP</name>
<evidence type="ECO:0000313" key="2">
    <source>
        <dbReference type="Proteomes" id="UP000235965"/>
    </source>
</evidence>